<organism evidence="1 2">
    <name type="scientific">Trichonephila clavata</name>
    <name type="common">Joro spider</name>
    <name type="synonym">Nephila clavata</name>
    <dbReference type="NCBI Taxonomy" id="2740835"/>
    <lineage>
        <taxon>Eukaryota</taxon>
        <taxon>Metazoa</taxon>
        <taxon>Ecdysozoa</taxon>
        <taxon>Arthropoda</taxon>
        <taxon>Chelicerata</taxon>
        <taxon>Arachnida</taxon>
        <taxon>Araneae</taxon>
        <taxon>Araneomorphae</taxon>
        <taxon>Entelegynae</taxon>
        <taxon>Araneoidea</taxon>
        <taxon>Nephilidae</taxon>
        <taxon>Trichonephila</taxon>
    </lineage>
</organism>
<evidence type="ECO:0000313" key="2">
    <source>
        <dbReference type="Proteomes" id="UP000887116"/>
    </source>
</evidence>
<dbReference type="EMBL" id="BMAO01003203">
    <property type="protein sequence ID" value="GFQ86333.1"/>
    <property type="molecule type" value="Genomic_DNA"/>
</dbReference>
<evidence type="ECO:0000313" key="1">
    <source>
        <dbReference type="EMBL" id="GFQ86333.1"/>
    </source>
</evidence>
<reference evidence="1" key="1">
    <citation type="submission" date="2020-07" db="EMBL/GenBank/DDBJ databases">
        <title>Multicomponent nature underlies the extraordinary mechanical properties of spider dragline silk.</title>
        <authorList>
            <person name="Kono N."/>
            <person name="Nakamura H."/>
            <person name="Mori M."/>
            <person name="Yoshida Y."/>
            <person name="Ohtoshi R."/>
            <person name="Malay A.D."/>
            <person name="Moran D.A.P."/>
            <person name="Tomita M."/>
            <person name="Numata K."/>
            <person name="Arakawa K."/>
        </authorList>
    </citation>
    <scope>NUCLEOTIDE SEQUENCE</scope>
</reference>
<proteinExistence type="predicted"/>
<protein>
    <submittedName>
        <fullName evidence="1">Uncharacterized protein</fullName>
    </submittedName>
</protein>
<sequence length="91" mass="10229">MDNSCAPATLPNAEGSVVDRNFHSSVLIVEAMGMDEKEISRGFHLRRMRTWTFWQQSTAVILGFVKAGSYRPNPGTKPDRLLLELITDCFV</sequence>
<name>A0A8X6FQL1_TRICU</name>
<gene>
    <name evidence="1" type="ORF">TNCT_91341</name>
</gene>
<accession>A0A8X6FQL1</accession>
<comment type="caution">
    <text evidence="1">The sequence shown here is derived from an EMBL/GenBank/DDBJ whole genome shotgun (WGS) entry which is preliminary data.</text>
</comment>
<keyword evidence="2" id="KW-1185">Reference proteome</keyword>
<dbReference type="AlphaFoldDB" id="A0A8X6FQL1"/>
<dbReference type="Proteomes" id="UP000887116">
    <property type="component" value="Unassembled WGS sequence"/>
</dbReference>